<dbReference type="EMBL" id="CP002116">
    <property type="protein sequence ID" value="ADK81854.1"/>
    <property type="molecule type" value="Genomic_DNA"/>
</dbReference>
<name>E1R8U7_SEDSS</name>
<dbReference type="Pfam" id="PF02965">
    <property type="entry name" value="Met_synt_B12"/>
    <property type="match status" value="1"/>
</dbReference>
<evidence type="ECO:0000313" key="3">
    <source>
        <dbReference type="Proteomes" id="UP000002318"/>
    </source>
</evidence>
<dbReference type="InterPro" id="IPR037010">
    <property type="entry name" value="VitB12-dep_Met_synth_activ_sf"/>
</dbReference>
<gene>
    <name evidence="2" type="ordered locus">Spirs_2750</name>
</gene>
<dbReference type="KEGG" id="ssm:Spirs_2750"/>
<sequence>MEKHCIEAKEFTIPFETLARRVRLDLAPDMEGPLRGLLEAALKIARPRGIWMTTYIEKRDNKGFNSGGERFSSSLAARNVAEVHRIFPYLVTCGPEFDEMELPGTDMLEGFWLDEMKELALGAALKAVRTDLRTTHKTTALHSMNPGSGNIDVWPIEEQRPLFRLIGEDAQRWSGVTLTDSLLMVPNKSISGFFFTGTSNYESCAYCDRHDCPDRRAPRLRVKA</sequence>
<dbReference type="HOGENOM" id="CLU_105790_0_0_12"/>
<evidence type="ECO:0000313" key="2">
    <source>
        <dbReference type="EMBL" id="ADK81854.1"/>
    </source>
</evidence>
<reference evidence="2 3" key="1">
    <citation type="journal article" date="2010" name="Stand. Genomic Sci.">
        <title>Complete genome sequence of Spirochaeta smaragdinae type strain (SEBR 4228).</title>
        <authorList>
            <person name="Mavromatis K."/>
            <person name="Yasawong M."/>
            <person name="Chertkov O."/>
            <person name="Lapidus A."/>
            <person name="Lucas S."/>
            <person name="Nolan M."/>
            <person name="Del Rio T.G."/>
            <person name="Tice H."/>
            <person name="Cheng J.F."/>
            <person name="Pitluck S."/>
            <person name="Liolios K."/>
            <person name="Ivanova N."/>
            <person name="Tapia R."/>
            <person name="Han C."/>
            <person name="Bruce D."/>
            <person name="Goodwin L."/>
            <person name="Pati A."/>
            <person name="Chen A."/>
            <person name="Palaniappan K."/>
            <person name="Land M."/>
            <person name="Hauser L."/>
            <person name="Chang Y.J."/>
            <person name="Jeffries C.D."/>
            <person name="Detter J.C."/>
            <person name="Rohde M."/>
            <person name="Brambilla E."/>
            <person name="Spring S."/>
            <person name="Goker M."/>
            <person name="Sikorski J."/>
            <person name="Woyke T."/>
            <person name="Bristow J."/>
            <person name="Eisen J.A."/>
            <person name="Markowitz V."/>
            <person name="Hugenholtz P."/>
            <person name="Klenk H.P."/>
            <person name="Kyrpides N.C."/>
        </authorList>
    </citation>
    <scope>NUCLEOTIDE SEQUENCE [LARGE SCALE GENOMIC DNA]</scope>
    <source>
        <strain evidence="3">DSM 11293 / JCM 15392 / SEBR 4228</strain>
    </source>
</reference>
<accession>E1R8U7</accession>
<dbReference type="RefSeq" id="WP_013255315.1">
    <property type="nucleotide sequence ID" value="NC_014364.1"/>
</dbReference>
<proteinExistence type="predicted"/>
<dbReference type="OrthoDB" id="5509362at2"/>
<keyword evidence="3" id="KW-1185">Reference proteome</keyword>
<dbReference type="AlphaFoldDB" id="E1R8U7"/>
<dbReference type="SUPFAM" id="SSF56507">
    <property type="entry name" value="Methionine synthase activation domain-like"/>
    <property type="match status" value="1"/>
</dbReference>
<dbReference type="Proteomes" id="UP000002318">
    <property type="component" value="Chromosome"/>
</dbReference>
<dbReference type="eggNOG" id="COG1410">
    <property type="taxonomic scope" value="Bacteria"/>
</dbReference>
<dbReference type="STRING" id="573413.Spirs_2750"/>
<protein>
    <submittedName>
        <fullName evidence="2">Vitamin B12 dependent methionine synthase activation region</fullName>
    </submittedName>
</protein>
<dbReference type="GO" id="GO:0008705">
    <property type="term" value="F:methionine synthase activity"/>
    <property type="evidence" value="ECO:0007669"/>
    <property type="project" value="InterPro"/>
</dbReference>
<feature type="domain" description="AdoMet activation" evidence="1">
    <location>
        <begin position="157"/>
        <end position="210"/>
    </location>
</feature>
<dbReference type="Gene3D" id="3.40.109.40">
    <property type="match status" value="1"/>
</dbReference>
<evidence type="ECO:0000259" key="1">
    <source>
        <dbReference type="Pfam" id="PF02965"/>
    </source>
</evidence>
<dbReference type="InterPro" id="IPR004223">
    <property type="entry name" value="VitB12-dep_Met_synth_activ_dom"/>
</dbReference>
<organism evidence="2 3">
    <name type="scientific">Sediminispirochaeta smaragdinae (strain DSM 11293 / JCM 15392 / SEBR 4228)</name>
    <name type="common">Spirochaeta smaragdinae</name>
    <dbReference type="NCBI Taxonomy" id="573413"/>
    <lineage>
        <taxon>Bacteria</taxon>
        <taxon>Pseudomonadati</taxon>
        <taxon>Spirochaetota</taxon>
        <taxon>Spirochaetia</taxon>
        <taxon>Spirochaetales</taxon>
        <taxon>Spirochaetaceae</taxon>
        <taxon>Sediminispirochaeta</taxon>
    </lineage>
</organism>